<proteinExistence type="predicted"/>
<sequence>MGLKPIKTWSLIKEVLRNRCGVEYHGGLVQGQAKSIKENECYIEEQESIEEEQSGEEVVALNKSGISLEPHRTWTSMLGKNHTKHSEDKEEIESLMYSGAKLDHSCYGFGMLNDASLVDPNNVSFEHECALLNVLHDKSIGNFPQYHPAQVRGPWHVAPSCAGALMEKHKSLYSKERF</sequence>
<comment type="caution">
    <text evidence="1">The sequence shown here is derived from an EMBL/GenBank/DDBJ whole genome shotgun (WGS) entry which is preliminary data.</text>
</comment>
<protein>
    <submittedName>
        <fullName evidence="1">Uncharacterized protein</fullName>
    </submittedName>
</protein>
<dbReference type="EMBL" id="CM044705">
    <property type="protein sequence ID" value="KAI5663925.1"/>
    <property type="molecule type" value="Genomic_DNA"/>
</dbReference>
<dbReference type="Proteomes" id="UP001060085">
    <property type="component" value="Linkage Group LG05"/>
</dbReference>
<evidence type="ECO:0000313" key="2">
    <source>
        <dbReference type="Proteomes" id="UP001060085"/>
    </source>
</evidence>
<organism evidence="1 2">
    <name type="scientific">Catharanthus roseus</name>
    <name type="common">Madagascar periwinkle</name>
    <name type="synonym">Vinca rosea</name>
    <dbReference type="NCBI Taxonomy" id="4058"/>
    <lineage>
        <taxon>Eukaryota</taxon>
        <taxon>Viridiplantae</taxon>
        <taxon>Streptophyta</taxon>
        <taxon>Embryophyta</taxon>
        <taxon>Tracheophyta</taxon>
        <taxon>Spermatophyta</taxon>
        <taxon>Magnoliopsida</taxon>
        <taxon>eudicotyledons</taxon>
        <taxon>Gunneridae</taxon>
        <taxon>Pentapetalae</taxon>
        <taxon>asterids</taxon>
        <taxon>lamiids</taxon>
        <taxon>Gentianales</taxon>
        <taxon>Apocynaceae</taxon>
        <taxon>Rauvolfioideae</taxon>
        <taxon>Vinceae</taxon>
        <taxon>Catharanthinae</taxon>
        <taxon>Catharanthus</taxon>
    </lineage>
</organism>
<evidence type="ECO:0000313" key="1">
    <source>
        <dbReference type="EMBL" id="KAI5663925.1"/>
    </source>
</evidence>
<reference evidence="2" key="1">
    <citation type="journal article" date="2023" name="Nat. Plants">
        <title>Single-cell RNA sequencing provides a high-resolution roadmap for understanding the multicellular compartmentation of specialized metabolism.</title>
        <authorList>
            <person name="Sun S."/>
            <person name="Shen X."/>
            <person name="Li Y."/>
            <person name="Li Y."/>
            <person name="Wang S."/>
            <person name="Li R."/>
            <person name="Zhang H."/>
            <person name="Shen G."/>
            <person name="Guo B."/>
            <person name="Wei J."/>
            <person name="Xu J."/>
            <person name="St-Pierre B."/>
            <person name="Chen S."/>
            <person name="Sun C."/>
        </authorList>
    </citation>
    <scope>NUCLEOTIDE SEQUENCE [LARGE SCALE GENOMIC DNA]</scope>
</reference>
<accession>A0ACC0ASS5</accession>
<keyword evidence="2" id="KW-1185">Reference proteome</keyword>
<gene>
    <name evidence="1" type="ORF">M9H77_23248</name>
</gene>
<name>A0ACC0ASS5_CATRO</name>